<evidence type="ECO:0000313" key="2">
    <source>
        <dbReference type="Proteomes" id="UP000610960"/>
    </source>
</evidence>
<accession>A0A830GV00</accession>
<keyword evidence="2" id="KW-1185">Reference proteome</keyword>
<dbReference type="EMBL" id="BMNL01000001">
    <property type="protein sequence ID" value="GGP19781.1"/>
    <property type="molecule type" value="Genomic_DNA"/>
</dbReference>
<reference evidence="1" key="2">
    <citation type="submission" date="2020-09" db="EMBL/GenBank/DDBJ databases">
        <authorList>
            <person name="Sun Q."/>
            <person name="Ohkuma M."/>
        </authorList>
    </citation>
    <scope>NUCLEOTIDE SEQUENCE</scope>
    <source>
        <strain evidence="1">JCM 10088</strain>
    </source>
</reference>
<organism evidence="1 2">
    <name type="scientific">Thermocladium modestius</name>
    <dbReference type="NCBI Taxonomy" id="62609"/>
    <lineage>
        <taxon>Archaea</taxon>
        <taxon>Thermoproteota</taxon>
        <taxon>Thermoprotei</taxon>
        <taxon>Thermoproteales</taxon>
        <taxon>Thermoproteaceae</taxon>
        <taxon>Thermocladium</taxon>
    </lineage>
</organism>
<dbReference type="AlphaFoldDB" id="A0A830GV00"/>
<protein>
    <submittedName>
        <fullName evidence="1">Uncharacterized protein</fullName>
    </submittedName>
</protein>
<gene>
    <name evidence="1" type="ORF">GCM10007981_04850</name>
</gene>
<evidence type="ECO:0000313" key="1">
    <source>
        <dbReference type="EMBL" id="GGP19781.1"/>
    </source>
</evidence>
<sequence length="132" mass="14076">MEKEYEVSVSPLTVTLVPGRIIAIMLPNLTVPPILAVTFIVAEDTGISSGAIDEEELDCIDDEDDEVVELELCVLVCIVDVVVCMVEEALEVAVEVVDGCIESRTAATTATTTTTTTAAIIVLVFMLVSIME</sequence>
<dbReference type="Proteomes" id="UP000610960">
    <property type="component" value="Unassembled WGS sequence"/>
</dbReference>
<name>A0A830GV00_9CREN</name>
<proteinExistence type="predicted"/>
<reference evidence="1" key="1">
    <citation type="journal article" date="2014" name="Int. J. Syst. Evol. Microbiol.">
        <title>Complete genome sequence of Corynebacterium casei LMG S-19264T (=DSM 44701T), isolated from a smear-ripened cheese.</title>
        <authorList>
            <consortium name="US DOE Joint Genome Institute (JGI-PGF)"/>
            <person name="Walter F."/>
            <person name="Albersmeier A."/>
            <person name="Kalinowski J."/>
            <person name="Ruckert C."/>
        </authorList>
    </citation>
    <scope>NUCLEOTIDE SEQUENCE</scope>
    <source>
        <strain evidence="1">JCM 10088</strain>
    </source>
</reference>
<comment type="caution">
    <text evidence="1">The sequence shown here is derived from an EMBL/GenBank/DDBJ whole genome shotgun (WGS) entry which is preliminary data.</text>
</comment>